<keyword evidence="3" id="KW-1133">Transmembrane helix</keyword>
<dbReference type="OrthoDB" id="419711at2759"/>
<sequence>MARPFALNTGVWDPSHRFETSWILPPYLLGAIRLLIGIYALTTLLFNIGFQCAHPELGGCRASAASFSYFTVLTYWGLSFYFLFAAAHTLTYARSNSALLDRWPRLLQALHSLYYSTVVTYPALVTIVYWGLLYSTINDGKGFPNTYSLWSNVSQHAMNSAFMLFEVIFPRTAPPPWIHLLWLIIILAMYCGLAYLTAATKGFYVYPFLDPRKQGAFVAAYVFGIAVAIIVIFVLIWAIIKFRVWLTEKKLGKDGKFAGGRSVRSEKSAHSHGSHI</sequence>
<evidence type="ECO:0008006" key="7">
    <source>
        <dbReference type="Google" id="ProtNLM"/>
    </source>
</evidence>
<dbReference type="AlphaFoldDB" id="A0A136J311"/>
<evidence type="ECO:0000313" key="6">
    <source>
        <dbReference type="Proteomes" id="UP000070501"/>
    </source>
</evidence>
<dbReference type="STRING" id="196109.A0A136J311"/>
<dbReference type="Pfam" id="PF04750">
    <property type="entry name" value="Far-17a_AIG1"/>
    <property type="match status" value="1"/>
</dbReference>
<accession>A0A136J311</accession>
<reference evidence="6" key="1">
    <citation type="submission" date="2016-02" db="EMBL/GenBank/DDBJ databases">
        <title>Draft genome sequence of Microdochium bolleyi, a fungal endophyte of beachgrass.</title>
        <authorList>
            <consortium name="DOE Joint Genome Institute"/>
            <person name="David A.S."/>
            <person name="May G."/>
            <person name="Haridas S."/>
            <person name="Lim J."/>
            <person name="Wang M."/>
            <person name="Labutti K."/>
            <person name="Lipzen A."/>
            <person name="Barry K."/>
            <person name="Grigoriev I.V."/>
        </authorList>
    </citation>
    <scope>NUCLEOTIDE SEQUENCE [LARGE SCALE GENOMIC DNA]</scope>
    <source>
        <strain evidence="6">J235TASD1</strain>
    </source>
</reference>
<evidence type="ECO:0000313" key="5">
    <source>
        <dbReference type="EMBL" id="KXJ91557.1"/>
    </source>
</evidence>
<evidence type="ECO:0000256" key="2">
    <source>
        <dbReference type="ARBA" id="ARBA00022692"/>
    </source>
</evidence>
<protein>
    <recommendedName>
        <fullName evidence="7">FAR-17a/AIG1-like protein</fullName>
    </recommendedName>
</protein>
<keyword evidence="4" id="KW-0472">Membrane</keyword>
<organism evidence="5 6">
    <name type="scientific">Microdochium bolleyi</name>
    <dbReference type="NCBI Taxonomy" id="196109"/>
    <lineage>
        <taxon>Eukaryota</taxon>
        <taxon>Fungi</taxon>
        <taxon>Dikarya</taxon>
        <taxon>Ascomycota</taxon>
        <taxon>Pezizomycotina</taxon>
        <taxon>Sordariomycetes</taxon>
        <taxon>Xylariomycetidae</taxon>
        <taxon>Xylariales</taxon>
        <taxon>Microdochiaceae</taxon>
        <taxon>Microdochium</taxon>
    </lineage>
</organism>
<dbReference type="GO" id="GO:0016020">
    <property type="term" value="C:membrane"/>
    <property type="evidence" value="ECO:0007669"/>
    <property type="project" value="InterPro"/>
</dbReference>
<proteinExistence type="predicted"/>
<comment type="subcellular location">
    <subcellularLocation>
        <location evidence="1">Endomembrane system</location>
        <topology evidence="1">Multi-pass membrane protein</topology>
    </subcellularLocation>
</comment>
<name>A0A136J311_9PEZI</name>
<dbReference type="GO" id="GO:0012505">
    <property type="term" value="C:endomembrane system"/>
    <property type="evidence" value="ECO:0007669"/>
    <property type="project" value="UniProtKB-SubCell"/>
</dbReference>
<keyword evidence="2" id="KW-0812">Transmembrane</keyword>
<dbReference type="PANTHER" id="PTHR12242:SF1">
    <property type="entry name" value="MYND-TYPE DOMAIN-CONTAINING PROTEIN"/>
    <property type="match status" value="1"/>
</dbReference>
<dbReference type="Proteomes" id="UP000070501">
    <property type="component" value="Unassembled WGS sequence"/>
</dbReference>
<evidence type="ECO:0000256" key="4">
    <source>
        <dbReference type="ARBA" id="ARBA00023136"/>
    </source>
</evidence>
<gene>
    <name evidence="5" type="ORF">Micbo1qcDRAFT_163321</name>
</gene>
<dbReference type="InParanoid" id="A0A136J311"/>
<keyword evidence="6" id="KW-1185">Reference proteome</keyword>
<evidence type="ECO:0000256" key="3">
    <source>
        <dbReference type="ARBA" id="ARBA00022989"/>
    </source>
</evidence>
<dbReference type="InterPro" id="IPR006838">
    <property type="entry name" value="ADTRP_AIG1"/>
</dbReference>
<dbReference type="PANTHER" id="PTHR12242">
    <property type="entry name" value="OS02G0130600 PROTEIN-RELATED"/>
    <property type="match status" value="1"/>
</dbReference>
<evidence type="ECO:0000256" key="1">
    <source>
        <dbReference type="ARBA" id="ARBA00004127"/>
    </source>
</evidence>
<dbReference type="EMBL" id="KQ964250">
    <property type="protein sequence ID" value="KXJ91557.1"/>
    <property type="molecule type" value="Genomic_DNA"/>
</dbReference>